<dbReference type="Pfam" id="PF06404">
    <property type="entry name" value="PSK"/>
    <property type="match status" value="1"/>
</dbReference>
<name>A0A1U8QC95_NELNU</name>
<gene>
    <name evidence="11" type="primary">LOC104612493</name>
</gene>
<evidence type="ECO:0000256" key="1">
    <source>
        <dbReference type="ARBA" id="ARBA00004613"/>
    </source>
</evidence>
<feature type="signal peptide" evidence="9">
    <location>
        <begin position="1"/>
        <end position="26"/>
    </location>
</feature>
<dbReference type="Proteomes" id="UP000189703">
    <property type="component" value="Unplaced"/>
</dbReference>
<keyword evidence="4 9" id="KW-0964">Secreted</keyword>
<comment type="PTM">
    <text evidence="9">PSK-alpha is produced by endopeptidase digestion. PSK-beta is produced from PSK-alpha by exopeptidase digestion.</text>
</comment>
<evidence type="ECO:0000256" key="3">
    <source>
        <dbReference type="ARBA" id="ARBA00022473"/>
    </source>
</evidence>
<keyword evidence="6 9" id="KW-0732">Signal</keyword>
<comment type="subcellular location">
    <subcellularLocation>
        <location evidence="1 9">Secreted</location>
    </subcellularLocation>
</comment>
<dbReference type="GeneID" id="104612493"/>
<comment type="similarity">
    <text evidence="2 9">Belongs to the phytosulfokine family.</text>
</comment>
<dbReference type="GO" id="GO:0008283">
    <property type="term" value="P:cell population proliferation"/>
    <property type="evidence" value="ECO:0007669"/>
    <property type="project" value="UniProtKB-UniRule"/>
</dbReference>
<dbReference type="PANTHER" id="PTHR33285:SF33">
    <property type="entry name" value="PHYTOSULFOKINE"/>
    <property type="match status" value="1"/>
</dbReference>
<evidence type="ECO:0000313" key="11">
    <source>
        <dbReference type="RefSeq" id="XP_019055840.1"/>
    </source>
</evidence>
<organism evidence="10 11">
    <name type="scientific">Nelumbo nucifera</name>
    <name type="common">Sacred lotus</name>
    <dbReference type="NCBI Taxonomy" id="4432"/>
    <lineage>
        <taxon>Eukaryota</taxon>
        <taxon>Viridiplantae</taxon>
        <taxon>Streptophyta</taxon>
        <taxon>Embryophyta</taxon>
        <taxon>Tracheophyta</taxon>
        <taxon>Spermatophyta</taxon>
        <taxon>Magnoliopsida</taxon>
        <taxon>Proteales</taxon>
        <taxon>Nelumbonaceae</taxon>
        <taxon>Nelumbo</taxon>
    </lineage>
</organism>
<dbReference type="InterPro" id="IPR009438">
    <property type="entry name" value="Phytosulfokine"/>
</dbReference>
<dbReference type="AlphaFoldDB" id="A0A1U8QC95"/>
<accession>A0A1U8QC95</accession>
<dbReference type="GO" id="GO:0008083">
    <property type="term" value="F:growth factor activity"/>
    <property type="evidence" value="ECO:0007669"/>
    <property type="project" value="UniProtKB-UniRule"/>
</dbReference>
<dbReference type="OrthoDB" id="1914102at2759"/>
<evidence type="ECO:0000256" key="5">
    <source>
        <dbReference type="ARBA" id="ARBA00022641"/>
    </source>
</evidence>
<protein>
    <recommendedName>
        <fullName evidence="9">Phytosulfokine</fullName>
    </recommendedName>
    <component>
        <recommendedName>
            <fullName evidence="9">Phytosulfokine-alpha</fullName>
            <shortName evidence="9">PSK-alpha</shortName>
            <shortName evidence="9">Phytosulfokine-a</shortName>
        </recommendedName>
    </component>
    <component>
        <recommendedName>
            <fullName evidence="9">Phytosulfokine-beta</fullName>
            <shortName evidence="9">PSK-beta</shortName>
            <shortName evidence="9">Phytosulfokine-b</shortName>
        </recommendedName>
    </component>
</protein>
<keyword evidence="7 9" id="KW-0221">Differentiation</keyword>
<dbReference type="OMA" id="MMKQNVY"/>
<dbReference type="KEGG" id="nnu:104612493"/>
<evidence type="ECO:0000256" key="2">
    <source>
        <dbReference type="ARBA" id="ARBA00010781"/>
    </source>
</evidence>
<keyword evidence="8 9" id="KW-0339">Growth factor</keyword>
<dbReference type="PANTHER" id="PTHR33285">
    <property type="entry name" value="PHYTOSULFOKINES 3"/>
    <property type="match status" value="1"/>
</dbReference>
<comment type="function">
    <text evidence="9">Promotes plant cell differentiation, organogenesis and somatic embryogenesis as well as cell proliferation.</text>
</comment>
<proteinExistence type="inferred from homology"/>
<dbReference type="GO" id="GO:0030154">
    <property type="term" value="P:cell differentiation"/>
    <property type="evidence" value="ECO:0007669"/>
    <property type="project" value="UniProtKB-UniRule"/>
</dbReference>
<keyword evidence="10" id="KW-1185">Reference proteome</keyword>
<feature type="chain" id="PRO_5043056714" description="Phytosulfokine" evidence="9">
    <location>
        <begin position="27"/>
        <end position="95"/>
    </location>
</feature>
<reference evidence="11" key="1">
    <citation type="submission" date="2025-08" db="UniProtKB">
        <authorList>
            <consortium name="RefSeq"/>
        </authorList>
    </citation>
    <scope>IDENTIFICATION</scope>
</reference>
<evidence type="ECO:0000256" key="6">
    <source>
        <dbReference type="ARBA" id="ARBA00022729"/>
    </source>
</evidence>
<evidence type="ECO:0000256" key="9">
    <source>
        <dbReference type="RuleBase" id="RU368031"/>
    </source>
</evidence>
<sequence length="95" mass="11016">MKQSFRSPGLLLFLLFLLLSYSTTSARLMMQPKQGDKAAKGHEIVNPDPILKTAEEDTWNLLGLEKCENLDEECLKRRMISEAHLDYIYTQHHRP</sequence>
<keyword evidence="5 9" id="KW-0765">Sulfation</keyword>
<keyword evidence="3 9" id="KW-0217">Developmental protein</keyword>
<evidence type="ECO:0000256" key="7">
    <source>
        <dbReference type="ARBA" id="ARBA00022782"/>
    </source>
</evidence>
<comment type="PTM">
    <text evidence="9">Sulfation is important for activity and for the binding to a putative membrane receptor.</text>
</comment>
<dbReference type="GO" id="GO:0005576">
    <property type="term" value="C:extracellular region"/>
    <property type="evidence" value="ECO:0007669"/>
    <property type="project" value="UniProtKB-SubCell"/>
</dbReference>
<dbReference type="STRING" id="4432.A0A1U8QC95"/>
<evidence type="ECO:0000256" key="8">
    <source>
        <dbReference type="ARBA" id="ARBA00023030"/>
    </source>
</evidence>
<dbReference type="RefSeq" id="XP_019055840.1">
    <property type="nucleotide sequence ID" value="XM_019200295.1"/>
</dbReference>
<dbReference type="FunCoup" id="A0A1U8QC95">
    <property type="interactions" value="133"/>
</dbReference>
<evidence type="ECO:0000313" key="10">
    <source>
        <dbReference type="Proteomes" id="UP000189703"/>
    </source>
</evidence>
<evidence type="ECO:0000256" key="4">
    <source>
        <dbReference type="ARBA" id="ARBA00022525"/>
    </source>
</evidence>